<comment type="caution">
    <text evidence="2">The sequence shown here is derived from an EMBL/GenBank/DDBJ whole genome shotgun (WGS) entry which is preliminary data.</text>
</comment>
<feature type="transmembrane region" description="Helical" evidence="1">
    <location>
        <begin position="150"/>
        <end position="168"/>
    </location>
</feature>
<reference evidence="3" key="1">
    <citation type="journal article" date="2019" name="Int. J. Syst. Evol. Microbiol.">
        <title>The Global Catalogue of Microorganisms (GCM) 10K type strain sequencing project: providing services to taxonomists for standard genome sequencing and annotation.</title>
        <authorList>
            <consortium name="The Broad Institute Genomics Platform"/>
            <consortium name="The Broad Institute Genome Sequencing Center for Infectious Disease"/>
            <person name="Wu L."/>
            <person name="Ma J."/>
        </authorList>
    </citation>
    <scope>NUCLEOTIDE SEQUENCE [LARGE SCALE GENOMIC DNA]</scope>
    <source>
        <strain evidence="3">CCM 7756</strain>
    </source>
</reference>
<proteinExistence type="predicted"/>
<feature type="transmembrane region" description="Helical" evidence="1">
    <location>
        <begin position="14"/>
        <end position="33"/>
    </location>
</feature>
<keyword evidence="1" id="KW-1133">Transmembrane helix</keyword>
<dbReference type="RefSeq" id="WP_380654114.1">
    <property type="nucleotide sequence ID" value="NZ_JBHRVQ010000001.1"/>
</dbReference>
<keyword evidence="3" id="KW-1185">Reference proteome</keyword>
<evidence type="ECO:0000313" key="2">
    <source>
        <dbReference type="EMBL" id="MFC3388518.1"/>
    </source>
</evidence>
<organism evidence="2 3">
    <name type="scientific">Salinicoccus sesuvii</name>
    <dbReference type="NCBI Taxonomy" id="868281"/>
    <lineage>
        <taxon>Bacteria</taxon>
        <taxon>Bacillati</taxon>
        <taxon>Bacillota</taxon>
        <taxon>Bacilli</taxon>
        <taxon>Bacillales</taxon>
        <taxon>Staphylococcaceae</taxon>
        <taxon>Salinicoccus</taxon>
    </lineage>
</organism>
<feature type="transmembrane region" description="Helical" evidence="1">
    <location>
        <begin position="90"/>
        <end position="109"/>
    </location>
</feature>
<protein>
    <recommendedName>
        <fullName evidence="4">ABC transporter permease</fullName>
    </recommendedName>
</protein>
<sequence>MYKQLVLNLFHSKWIWYIGIATIIINFITATLPSDIQSIILPYSSWANVFSIVFTTASYLFIHEEMKKNNNHHFFFTLPNTKRIMFQGDYLYYAIMILFTSLIIASYLATDKEMYYIYGFMMLIGVSLIVMSVYYLGFSKHWMRYVFNGYILYSVPMILTYIFHFLLVRNINEMNLNLPNYETFLYQISYYTLAIGIIVFIATYFINRRNVTKYDMI</sequence>
<dbReference type="Proteomes" id="UP001595637">
    <property type="component" value="Unassembled WGS sequence"/>
</dbReference>
<evidence type="ECO:0000313" key="3">
    <source>
        <dbReference type="Proteomes" id="UP001595637"/>
    </source>
</evidence>
<dbReference type="EMBL" id="JBHRVQ010000001">
    <property type="protein sequence ID" value="MFC3388518.1"/>
    <property type="molecule type" value="Genomic_DNA"/>
</dbReference>
<gene>
    <name evidence="2" type="ORF">ACFOEO_08050</name>
</gene>
<feature type="transmembrane region" description="Helical" evidence="1">
    <location>
        <begin position="188"/>
        <end position="206"/>
    </location>
</feature>
<evidence type="ECO:0000256" key="1">
    <source>
        <dbReference type="SAM" id="Phobius"/>
    </source>
</evidence>
<keyword evidence="1" id="KW-0472">Membrane</keyword>
<keyword evidence="1" id="KW-0812">Transmembrane</keyword>
<feature type="transmembrane region" description="Helical" evidence="1">
    <location>
        <begin position="115"/>
        <end position="138"/>
    </location>
</feature>
<accession>A0ABV7N6P2</accession>
<name>A0ABV7N6P2_9STAP</name>
<feature type="transmembrane region" description="Helical" evidence="1">
    <location>
        <begin position="39"/>
        <end position="62"/>
    </location>
</feature>
<evidence type="ECO:0008006" key="4">
    <source>
        <dbReference type="Google" id="ProtNLM"/>
    </source>
</evidence>